<dbReference type="RefSeq" id="WP_006942028.1">
    <property type="nucleotide sequence ID" value="NZ_BAAAYP010000013.1"/>
</dbReference>
<gene>
    <name evidence="14" type="ORF">OCS65_26430</name>
    <name evidence="13" type="ORF">RAJCM14343_1664</name>
</gene>
<dbReference type="Proteomes" id="UP001163947">
    <property type="component" value="Chromosome"/>
</dbReference>
<evidence type="ECO:0000256" key="11">
    <source>
        <dbReference type="SAM" id="Phobius"/>
    </source>
</evidence>
<keyword evidence="15" id="KW-1185">Reference proteome</keyword>
<evidence type="ECO:0000256" key="1">
    <source>
        <dbReference type="ARBA" id="ARBA00004651"/>
    </source>
</evidence>
<dbReference type="SUPFAM" id="SSF103473">
    <property type="entry name" value="MFS general substrate transporter"/>
    <property type="match status" value="1"/>
</dbReference>
<comment type="similarity">
    <text evidence="2">Belongs to the major facilitator superfamily. Metabolite:H+ Symporter (MHS) family (TC 2.A.1.6) family.</text>
</comment>
<feature type="transmembrane region" description="Helical" evidence="11">
    <location>
        <begin position="35"/>
        <end position="54"/>
    </location>
</feature>
<keyword evidence="4" id="KW-1003">Cell membrane</keyword>
<dbReference type="InterPro" id="IPR005829">
    <property type="entry name" value="Sugar_transporter_CS"/>
</dbReference>
<keyword evidence="7 11" id="KW-1133">Transmembrane helix</keyword>
<dbReference type="AlphaFoldDB" id="A0A059MGX5"/>
<proteinExistence type="inferred from homology"/>
<dbReference type="InterPro" id="IPR020846">
    <property type="entry name" value="MFS_dom"/>
</dbReference>
<dbReference type="PROSITE" id="PS00216">
    <property type="entry name" value="SUGAR_TRANSPORT_1"/>
    <property type="match status" value="1"/>
</dbReference>
<dbReference type="GO" id="GO:0005886">
    <property type="term" value="C:plasma membrane"/>
    <property type="evidence" value="ECO:0007669"/>
    <property type="project" value="UniProtKB-SubCell"/>
</dbReference>
<evidence type="ECO:0000256" key="3">
    <source>
        <dbReference type="ARBA" id="ARBA00022448"/>
    </source>
</evidence>
<feature type="transmembrane region" description="Helical" evidence="11">
    <location>
        <begin position="344"/>
        <end position="362"/>
    </location>
</feature>
<evidence type="ECO:0000259" key="12">
    <source>
        <dbReference type="PROSITE" id="PS50850"/>
    </source>
</evidence>
<evidence type="ECO:0000256" key="9">
    <source>
        <dbReference type="ARBA" id="ARBA00037295"/>
    </source>
</evidence>
<evidence type="ECO:0000256" key="7">
    <source>
        <dbReference type="ARBA" id="ARBA00022989"/>
    </source>
</evidence>
<evidence type="ECO:0000256" key="8">
    <source>
        <dbReference type="ARBA" id="ARBA00023136"/>
    </source>
</evidence>
<evidence type="ECO:0000256" key="2">
    <source>
        <dbReference type="ARBA" id="ARBA00008240"/>
    </source>
</evidence>
<dbReference type="FunFam" id="1.20.1250.20:FF:000001">
    <property type="entry name" value="Dicarboxylate MFS transporter"/>
    <property type="match status" value="1"/>
</dbReference>
<evidence type="ECO:0000313" key="15">
    <source>
        <dbReference type="Proteomes" id="UP000325466"/>
    </source>
</evidence>
<dbReference type="GeneID" id="83624032"/>
<protein>
    <recommendedName>
        <fullName evidence="10">Putative proline/betaine transporter</fullName>
    </recommendedName>
</protein>
<dbReference type="PANTHER" id="PTHR43045:SF1">
    <property type="entry name" value="SHIKIMATE TRANSPORTER"/>
    <property type="match status" value="1"/>
</dbReference>
<keyword evidence="8 11" id="KW-0472">Membrane</keyword>
<evidence type="ECO:0000256" key="10">
    <source>
        <dbReference type="ARBA" id="ARBA00039918"/>
    </source>
</evidence>
<feature type="transmembrane region" description="Helical" evidence="11">
    <location>
        <begin position="288"/>
        <end position="307"/>
    </location>
</feature>
<evidence type="ECO:0000256" key="6">
    <source>
        <dbReference type="ARBA" id="ARBA00022847"/>
    </source>
</evidence>
<dbReference type="Gene3D" id="1.20.1250.20">
    <property type="entry name" value="MFS general substrate transporter like domains"/>
    <property type="match status" value="2"/>
</dbReference>
<keyword evidence="5 11" id="KW-0812">Transmembrane</keyword>
<dbReference type="InterPro" id="IPR036259">
    <property type="entry name" value="MFS_trans_sf"/>
</dbReference>
<reference evidence="14" key="3">
    <citation type="submission" date="2022-09" db="EMBL/GenBank/DDBJ databases">
        <title>The genome sequence of Rhodococcus aetherivorans N1.</title>
        <authorList>
            <person name="Jiang W."/>
        </authorList>
    </citation>
    <scope>NUCLEOTIDE SEQUENCE</scope>
    <source>
        <strain evidence="14">N1</strain>
    </source>
</reference>
<dbReference type="PANTHER" id="PTHR43045">
    <property type="entry name" value="SHIKIMATE TRANSPORTER"/>
    <property type="match status" value="1"/>
</dbReference>
<feature type="transmembrane region" description="Helical" evidence="11">
    <location>
        <begin position="96"/>
        <end position="114"/>
    </location>
</feature>
<evidence type="ECO:0000256" key="5">
    <source>
        <dbReference type="ARBA" id="ARBA00022692"/>
    </source>
</evidence>
<dbReference type="CDD" id="cd17369">
    <property type="entry name" value="MFS_ShiA_like"/>
    <property type="match status" value="1"/>
</dbReference>
<dbReference type="PROSITE" id="PS50850">
    <property type="entry name" value="MFS"/>
    <property type="match status" value="1"/>
</dbReference>
<keyword evidence="3" id="KW-0813">Transport</keyword>
<feature type="transmembrane region" description="Helical" evidence="11">
    <location>
        <begin position="196"/>
        <end position="215"/>
    </location>
</feature>
<dbReference type="EMBL" id="BLAH01000061">
    <property type="protein sequence ID" value="GES36413.1"/>
    <property type="molecule type" value="Genomic_DNA"/>
</dbReference>
<feature type="transmembrane region" description="Helical" evidence="11">
    <location>
        <begin position="60"/>
        <end position="84"/>
    </location>
</feature>
<comment type="subcellular location">
    <subcellularLocation>
        <location evidence="1">Cell membrane</location>
        <topology evidence="1">Multi-pass membrane protein</topology>
    </subcellularLocation>
</comment>
<dbReference type="InterPro" id="IPR005828">
    <property type="entry name" value="MFS_sugar_transport-like"/>
</dbReference>
<name>A0A059MGX5_9NOCA</name>
<feature type="transmembrane region" description="Helical" evidence="11">
    <location>
        <begin position="413"/>
        <end position="433"/>
    </location>
</feature>
<evidence type="ECO:0000313" key="14">
    <source>
        <dbReference type="EMBL" id="UYF93918.1"/>
    </source>
</evidence>
<reference evidence="13" key="2">
    <citation type="submission" date="2019-10" db="EMBL/GenBank/DDBJ databases">
        <title>Draft genome sequence of Rhodococcus aetherivorans JCM 14343.</title>
        <authorList>
            <person name="Inoue D."/>
            <person name="Nakazawa M."/>
            <person name="Yamamoto N."/>
            <person name="Sei K."/>
            <person name="Ike M."/>
        </authorList>
    </citation>
    <scope>NUCLEOTIDE SEQUENCE</scope>
    <source>
        <strain evidence="13">JCM 14343</strain>
    </source>
</reference>
<feature type="transmembrane region" description="Helical" evidence="11">
    <location>
        <begin position="383"/>
        <end position="407"/>
    </location>
</feature>
<accession>A0A0F6S7D9</accession>
<feature type="transmembrane region" description="Helical" evidence="11">
    <location>
        <begin position="319"/>
        <end position="338"/>
    </location>
</feature>
<evidence type="ECO:0000313" key="13">
    <source>
        <dbReference type="EMBL" id="GES36413.1"/>
    </source>
</evidence>
<feature type="transmembrane region" description="Helical" evidence="11">
    <location>
        <begin position="265"/>
        <end position="282"/>
    </location>
</feature>
<evidence type="ECO:0000256" key="4">
    <source>
        <dbReference type="ARBA" id="ARBA00022475"/>
    </source>
</evidence>
<feature type="transmembrane region" description="Helical" evidence="11">
    <location>
        <begin position="161"/>
        <end position="184"/>
    </location>
</feature>
<feature type="domain" description="Major facilitator superfamily (MFS) profile" evidence="12">
    <location>
        <begin position="23"/>
        <end position="438"/>
    </location>
</feature>
<dbReference type="KEGG" id="rav:AAT18_02750"/>
<dbReference type="Proteomes" id="UP000325466">
    <property type="component" value="Unassembled WGS sequence"/>
</dbReference>
<feature type="transmembrane region" description="Helical" evidence="11">
    <location>
        <begin position="120"/>
        <end position="140"/>
    </location>
</feature>
<keyword evidence="6" id="KW-0769">Symport</keyword>
<sequence>MSSSDVAVEPATHAAGRTSIVKVAFASMIGTAVEWYDFFLYGSAAALVFGPLFFPDSEPATATLLAFATFAVGFFARPLGGIVFGHYGDKLGRKKMLVVSLLMMGAATFAIGLLPTFASIGIAAPMLLIGCRLLQGFAVGGEWGGAVLMAAEHGDNDRRGFWTSWTQAGVPLGNLLSAVVLWVLALVQSDETFDSWGWRVPFLLSAVLVLIGLWIRLSIEESPVFAENKRALENHKSEHAPIIEVLRKYPREVLIAMGLRLVENTSYYIFTVVVMTYMVTYLDMPKSAAIAGVLIASVAQFFLTPLIGALSDRVGRRPLYFTGALGAGIWGFVFFPLIDTGNQTIIAAAIFIGLIFTTLMYAPQAAMFSELFGTSVRYSGASLGYQLASVFAGGLAPVIAVSLLGTVEEKNTIAVSIYLAILAVITIIAVIAAKETARTSLVHDRVLDEATRN</sequence>
<organism evidence="14 16">
    <name type="scientific">Rhodococcus aetherivorans</name>
    <dbReference type="NCBI Taxonomy" id="191292"/>
    <lineage>
        <taxon>Bacteria</taxon>
        <taxon>Bacillati</taxon>
        <taxon>Actinomycetota</taxon>
        <taxon>Actinomycetes</taxon>
        <taxon>Mycobacteriales</taxon>
        <taxon>Nocardiaceae</taxon>
        <taxon>Rhodococcus</taxon>
    </lineage>
</organism>
<dbReference type="EMBL" id="CP106982">
    <property type="protein sequence ID" value="UYF93918.1"/>
    <property type="molecule type" value="Genomic_DNA"/>
</dbReference>
<reference evidence="13 15" key="1">
    <citation type="journal article" date="2018" name="Biodegradation">
        <title>1,4-Dioxane degradation characteristics of Rhodococcus aetherivorans JCM 14343.</title>
        <authorList>
            <person name="Inoue D."/>
            <person name="Tsunoda T."/>
            <person name="Yamamoto N."/>
            <person name="Ike M."/>
            <person name="Sei K."/>
        </authorList>
    </citation>
    <scope>NUCLEOTIDE SEQUENCE [LARGE SCALE GENOMIC DNA]</scope>
    <source>
        <strain evidence="13 15">JCM 14343</strain>
    </source>
</reference>
<evidence type="ECO:0000313" key="16">
    <source>
        <dbReference type="Proteomes" id="UP001163947"/>
    </source>
</evidence>
<accession>A0A059MGX5</accession>
<accession>N1M9M8</accession>
<dbReference type="Pfam" id="PF00083">
    <property type="entry name" value="Sugar_tr"/>
    <property type="match status" value="1"/>
</dbReference>
<comment type="function">
    <text evidence="9">May be a proton symporter involved in the uptake of osmolytes such as proline and glycine betaine.</text>
</comment>
<dbReference type="GO" id="GO:0015293">
    <property type="term" value="F:symporter activity"/>
    <property type="evidence" value="ECO:0007669"/>
    <property type="project" value="UniProtKB-KW"/>
</dbReference>